<dbReference type="PANTHER" id="PTHR11972">
    <property type="entry name" value="NADPH OXIDASE"/>
    <property type="match status" value="1"/>
</dbReference>
<evidence type="ECO:0000256" key="2">
    <source>
        <dbReference type="ARBA" id="ARBA00022692"/>
    </source>
</evidence>
<reference evidence="10 11" key="1">
    <citation type="journal article" date="2018" name="Sci. Rep.">
        <title>Comparative genomics provides insights into the lifestyle and reveals functional heterogeneity of dark septate endophytic fungi.</title>
        <authorList>
            <person name="Knapp D.G."/>
            <person name="Nemeth J.B."/>
            <person name="Barry K."/>
            <person name="Hainaut M."/>
            <person name="Henrissat B."/>
            <person name="Johnson J."/>
            <person name="Kuo A."/>
            <person name="Lim J.H.P."/>
            <person name="Lipzen A."/>
            <person name="Nolan M."/>
            <person name="Ohm R.A."/>
            <person name="Tamas L."/>
            <person name="Grigoriev I.V."/>
            <person name="Spatafora J.W."/>
            <person name="Nagy L.G."/>
            <person name="Kovacs G.M."/>
        </authorList>
    </citation>
    <scope>NUCLEOTIDE SEQUENCE [LARGE SCALE GENOMIC DNA]</scope>
    <source>
        <strain evidence="10 11">DSE2036</strain>
    </source>
</reference>
<organism evidence="10 11">
    <name type="scientific">Periconia macrospinosa</name>
    <dbReference type="NCBI Taxonomy" id="97972"/>
    <lineage>
        <taxon>Eukaryota</taxon>
        <taxon>Fungi</taxon>
        <taxon>Dikarya</taxon>
        <taxon>Ascomycota</taxon>
        <taxon>Pezizomycotina</taxon>
        <taxon>Dothideomycetes</taxon>
        <taxon>Pleosporomycetidae</taxon>
        <taxon>Pleosporales</taxon>
        <taxon>Massarineae</taxon>
        <taxon>Periconiaceae</taxon>
        <taxon>Periconia</taxon>
    </lineage>
</organism>
<gene>
    <name evidence="10" type="ORF">DM02DRAFT_609027</name>
</gene>
<accession>A0A2V1ECV8</accession>
<dbReference type="EMBL" id="KZ805304">
    <property type="protein sequence ID" value="PVI07514.1"/>
    <property type="molecule type" value="Genomic_DNA"/>
</dbReference>
<dbReference type="InterPro" id="IPR013130">
    <property type="entry name" value="Fe3_Rdtase_TM_dom"/>
</dbReference>
<keyword evidence="6" id="KW-0406">Ion transport</keyword>
<feature type="transmembrane region" description="Helical" evidence="8">
    <location>
        <begin position="221"/>
        <end position="240"/>
    </location>
</feature>
<sequence length="270" mass="30583">MDYLGYKQLPRTPELDAHRRVHLDRYANIAQISQLTVHLLIFLYNLATLDPASKRTKTSPKDNGSHSANSISAKLGKAVGRGYGTYGQWIFGLTWTAWLGFLCIAETAPDYMHLTKRFGLVAASQLPIHYLLAAVPHPYSPVYYLWKSPRSLNMALHKVTGKIIIGFFAAHVVLYGSRFVQMGIFFRLVQQLNIAVGVISAAVFLTIGITSTAFFRRRKYWWFYRVHVVGSAIVLPLLFFHVRHIRVYLFESAVVVALNAALRVFSARRP</sequence>
<dbReference type="Pfam" id="PF01794">
    <property type="entry name" value="Ferric_reduct"/>
    <property type="match status" value="1"/>
</dbReference>
<evidence type="ECO:0000259" key="9">
    <source>
        <dbReference type="Pfam" id="PF01794"/>
    </source>
</evidence>
<dbReference type="OrthoDB" id="10006946at2759"/>
<name>A0A2V1ECV8_9PLEO</name>
<protein>
    <recommendedName>
        <fullName evidence="9">Ferric oxidoreductase domain-containing protein</fullName>
    </recommendedName>
</protein>
<keyword evidence="5" id="KW-0560">Oxidoreductase</keyword>
<feature type="transmembrane region" description="Helical" evidence="8">
    <location>
        <begin position="26"/>
        <end position="47"/>
    </location>
</feature>
<dbReference type="GO" id="GO:0016020">
    <property type="term" value="C:membrane"/>
    <property type="evidence" value="ECO:0007669"/>
    <property type="project" value="UniProtKB-SubCell"/>
</dbReference>
<keyword evidence="6" id="KW-0813">Transport</keyword>
<evidence type="ECO:0000313" key="10">
    <source>
        <dbReference type="EMBL" id="PVI07514.1"/>
    </source>
</evidence>
<evidence type="ECO:0000256" key="4">
    <source>
        <dbReference type="ARBA" id="ARBA00022989"/>
    </source>
</evidence>
<feature type="transmembrane region" description="Helical" evidence="8">
    <location>
        <begin position="86"/>
        <end position="105"/>
    </location>
</feature>
<dbReference type="PANTHER" id="PTHR11972:SF142">
    <property type="entry name" value="FAD-BINDING FR-TYPE DOMAIN-CONTAINING PROTEIN"/>
    <property type="match status" value="1"/>
</dbReference>
<keyword evidence="7 8" id="KW-0472">Membrane</keyword>
<evidence type="ECO:0000256" key="3">
    <source>
        <dbReference type="ARBA" id="ARBA00022982"/>
    </source>
</evidence>
<evidence type="ECO:0000256" key="1">
    <source>
        <dbReference type="ARBA" id="ARBA00004141"/>
    </source>
</evidence>
<evidence type="ECO:0000256" key="7">
    <source>
        <dbReference type="ARBA" id="ARBA00023136"/>
    </source>
</evidence>
<dbReference type="Proteomes" id="UP000244855">
    <property type="component" value="Unassembled WGS sequence"/>
</dbReference>
<feature type="transmembrane region" description="Helical" evidence="8">
    <location>
        <begin position="192"/>
        <end position="215"/>
    </location>
</feature>
<evidence type="ECO:0000313" key="11">
    <source>
        <dbReference type="Proteomes" id="UP000244855"/>
    </source>
</evidence>
<evidence type="ECO:0000256" key="8">
    <source>
        <dbReference type="SAM" id="Phobius"/>
    </source>
</evidence>
<feature type="transmembrane region" description="Helical" evidence="8">
    <location>
        <begin position="247"/>
        <end position="265"/>
    </location>
</feature>
<dbReference type="InterPro" id="IPR050369">
    <property type="entry name" value="RBOH/FRE"/>
</dbReference>
<dbReference type="GO" id="GO:0033215">
    <property type="term" value="P:reductive iron assimilation"/>
    <property type="evidence" value="ECO:0007669"/>
    <property type="project" value="TreeGrafter"/>
</dbReference>
<dbReference type="GO" id="GO:0000293">
    <property type="term" value="F:ferric-chelate reductase activity"/>
    <property type="evidence" value="ECO:0007669"/>
    <property type="project" value="TreeGrafter"/>
</dbReference>
<dbReference type="AlphaFoldDB" id="A0A2V1ECV8"/>
<evidence type="ECO:0000256" key="6">
    <source>
        <dbReference type="ARBA" id="ARBA00023065"/>
    </source>
</evidence>
<feature type="transmembrane region" description="Helical" evidence="8">
    <location>
        <begin position="159"/>
        <end position="180"/>
    </location>
</feature>
<keyword evidence="4 8" id="KW-1133">Transmembrane helix</keyword>
<keyword evidence="3" id="KW-0249">Electron transport</keyword>
<proteinExistence type="predicted"/>
<feature type="domain" description="Ferric oxidoreductase" evidence="9">
    <location>
        <begin position="118"/>
        <end position="235"/>
    </location>
</feature>
<dbReference type="STRING" id="97972.A0A2V1ECV8"/>
<evidence type="ECO:0000256" key="5">
    <source>
        <dbReference type="ARBA" id="ARBA00023002"/>
    </source>
</evidence>
<keyword evidence="11" id="KW-1185">Reference proteome</keyword>
<keyword evidence="2 8" id="KW-0812">Transmembrane</keyword>
<comment type="subcellular location">
    <subcellularLocation>
        <location evidence="1">Membrane</location>
        <topology evidence="1">Multi-pass membrane protein</topology>
    </subcellularLocation>
</comment>